<evidence type="ECO:0000313" key="3">
    <source>
        <dbReference type="Proteomes" id="UP000289886"/>
    </source>
</evidence>
<dbReference type="Proteomes" id="UP000289886">
    <property type="component" value="Unassembled WGS sequence"/>
</dbReference>
<keyword evidence="3" id="KW-1185">Reference proteome</keyword>
<sequence>MTIALARTAPSNHEQQVFRDVRDGRIDISPKRNLPRERDPVATLLSQIRGRDVATIKGSKAGNRACLGLVAGAPGAYGLDAGISNGLLRGTGCCWSKKNREEQKKQPRRAKEKQD</sequence>
<evidence type="ECO:0000256" key="1">
    <source>
        <dbReference type="SAM" id="MobiDB-lite"/>
    </source>
</evidence>
<gene>
    <name evidence="2" type="ORF">EOD39_7059</name>
</gene>
<feature type="compositionally biased region" description="Basic residues" evidence="1">
    <location>
        <begin position="106"/>
        <end position="115"/>
    </location>
</feature>
<name>A0A444U856_ACIRT</name>
<dbReference type="AlphaFoldDB" id="A0A444U856"/>
<reference evidence="2 3" key="1">
    <citation type="submission" date="2019-01" db="EMBL/GenBank/DDBJ databases">
        <title>Draft Genome and Complete Hox-Cluster Characterization of the Sterlet Sturgeon (Acipenser ruthenus).</title>
        <authorList>
            <person name="Wei Q."/>
        </authorList>
    </citation>
    <scope>NUCLEOTIDE SEQUENCE [LARGE SCALE GENOMIC DNA]</scope>
    <source>
        <strain evidence="2">WHYD16114868_AA</strain>
        <tissue evidence="2">Blood</tissue>
    </source>
</reference>
<proteinExistence type="predicted"/>
<dbReference type="EMBL" id="SCEB01215088">
    <property type="protein sequence ID" value="RXM31375.1"/>
    <property type="molecule type" value="Genomic_DNA"/>
</dbReference>
<organism evidence="2 3">
    <name type="scientific">Acipenser ruthenus</name>
    <name type="common">Sterlet sturgeon</name>
    <dbReference type="NCBI Taxonomy" id="7906"/>
    <lineage>
        <taxon>Eukaryota</taxon>
        <taxon>Metazoa</taxon>
        <taxon>Chordata</taxon>
        <taxon>Craniata</taxon>
        <taxon>Vertebrata</taxon>
        <taxon>Euteleostomi</taxon>
        <taxon>Actinopterygii</taxon>
        <taxon>Chondrostei</taxon>
        <taxon>Acipenseriformes</taxon>
        <taxon>Acipenseridae</taxon>
        <taxon>Acipenser</taxon>
    </lineage>
</organism>
<protein>
    <submittedName>
        <fullName evidence="2">Uncharacterized protein</fullName>
    </submittedName>
</protein>
<comment type="caution">
    <text evidence="2">The sequence shown here is derived from an EMBL/GenBank/DDBJ whole genome shotgun (WGS) entry which is preliminary data.</text>
</comment>
<evidence type="ECO:0000313" key="2">
    <source>
        <dbReference type="EMBL" id="RXM31375.1"/>
    </source>
</evidence>
<feature type="region of interest" description="Disordered" evidence="1">
    <location>
        <begin position="96"/>
        <end position="115"/>
    </location>
</feature>
<accession>A0A444U856</accession>